<protein>
    <submittedName>
        <fullName evidence="2">Alpha/beta fold hydrolase</fullName>
    </submittedName>
</protein>
<accession>A0ABV7VKK4</accession>
<dbReference type="SUPFAM" id="SSF53474">
    <property type="entry name" value="alpha/beta-Hydrolases"/>
    <property type="match status" value="1"/>
</dbReference>
<keyword evidence="3" id="KW-1185">Reference proteome</keyword>
<dbReference type="EMBL" id="JBHRYJ010000006">
    <property type="protein sequence ID" value="MFC3678014.1"/>
    <property type="molecule type" value="Genomic_DNA"/>
</dbReference>
<dbReference type="RefSeq" id="WP_379729648.1">
    <property type="nucleotide sequence ID" value="NZ_JBHRYJ010000006.1"/>
</dbReference>
<reference evidence="3" key="1">
    <citation type="journal article" date="2019" name="Int. J. Syst. Evol. Microbiol.">
        <title>The Global Catalogue of Microorganisms (GCM) 10K type strain sequencing project: providing services to taxonomists for standard genome sequencing and annotation.</title>
        <authorList>
            <consortium name="The Broad Institute Genomics Platform"/>
            <consortium name="The Broad Institute Genome Sequencing Center for Infectious Disease"/>
            <person name="Wu L."/>
            <person name="Ma J."/>
        </authorList>
    </citation>
    <scope>NUCLEOTIDE SEQUENCE [LARGE SCALE GENOMIC DNA]</scope>
    <source>
        <strain evidence="3">KCTC 42182</strain>
    </source>
</reference>
<name>A0ABV7VKK4_9PROT</name>
<dbReference type="InterPro" id="IPR000073">
    <property type="entry name" value="AB_hydrolase_1"/>
</dbReference>
<dbReference type="GO" id="GO:0016787">
    <property type="term" value="F:hydrolase activity"/>
    <property type="evidence" value="ECO:0007669"/>
    <property type="project" value="UniProtKB-KW"/>
</dbReference>
<dbReference type="InterPro" id="IPR029058">
    <property type="entry name" value="AB_hydrolase_fold"/>
</dbReference>
<keyword evidence="2" id="KW-0378">Hydrolase</keyword>
<dbReference type="Pfam" id="PF12697">
    <property type="entry name" value="Abhydrolase_6"/>
    <property type="match status" value="1"/>
</dbReference>
<dbReference type="InterPro" id="IPR052897">
    <property type="entry name" value="Sec-Metab_Biosynth_Hydrolase"/>
</dbReference>
<dbReference type="PANTHER" id="PTHR37017:SF11">
    <property type="entry name" value="ESTERASE_LIPASE_THIOESTERASE DOMAIN-CONTAINING PROTEIN"/>
    <property type="match status" value="1"/>
</dbReference>
<evidence type="ECO:0000313" key="2">
    <source>
        <dbReference type="EMBL" id="MFC3678014.1"/>
    </source>
</evidence>
<feature type="domain" description="AB hydrolase-1" evidence="1">
    <location>
        <begin position="4"/>
        <end position="215"/>
    </location>
</feature>
<evidence type="ECO:0000313" key="3">
    <source>
        <dbReference type="Proteomes" id="UP001595711"/>
    </source>
</evidence>
<evidence type="ECO:0000259" key="1">
    <source>
        <dbReference type="Pfam" id="PF12697"/>
    </source>
</evidence>
<dbReference type="Proteomes" id="UP001595711">
    <property type="component" value="Unassembled WGS sequence"/>
</dbReference>
<gene>
    <name evidence="2" type="ORF">ACFOOQ_20845</name>
</gene>
<proteinExistence type="predicted"/>
<dbReference type="Gene3D" id="3.40.50.1820">
    <property type="entry name" value="alpha/beta hydrolase"/>
    <property type="match status" value="1"/>
</dbReference>
<comment type="caution">
    <text evidence="2">The sequence shown here is derived from an EMBL/GenBank/DDBJ whole genome shotgun (WGS) entry which is preliminary data.</text>
</comment>
<organism evidence="2 3">
    <name type="scientific">Ferrovibrio xuzhouensis</name>
    <dbReference type="NCBI Taxonomy" id="1576914"/>
    <lineage>
        <taxon>Bacteria</taxon>
        <taxon>Pseudomonadati</taxon>
        <taxon>Pseudomonadota</taxon>
        <taxon>Alphaproteobacteria</taxon>
        <taxon>Rhodospirillales</taxon>
        <taxon>Rhodospirillaceae</taxon>
        <taxon>Ferrovibrio</taxon>
    </lineage>
</organism>
<sequence>MSTFVLIPGGWRGGWTFAPIARVLRGLGHEVFTPTLTGLGERVHLAYARPNLETHIMDVANVLTYENLADVVLCGHSYAGMVVSGVADRLPERIAALVYVDAFVPDDGDAWWNLAGDYFRKIAIDGSAEDGFGVTPPPGKDPRRVSHPLAAFRQAIHLTGRWQEIPEKMYIYASGWDATPFTSTYDRLKNDKGWIVKSLSTGHDVFGQAPKEFLAFVQELKSVTAE</sequence>
<dbReference type="PANTHER" id="PTHR37017">
    <property type="entry name" value="AB HYDROLASE-1 DOMAIN-CONTAINING PROTEIN-RELATED"/>
    <property type="match status" value="1"/>
</dbReference>